<dbReference type="NCBIfam" id="TIGR00254">
    <property type="entry name" value="GGDEF"/>
    <property type="match status" value="1"/>
</dbReference>
<dbReference type="InterPro" id="IPR052155">
    <property type="entry name" value="Biofilm_reg_signaling"/>
</dbReference>
<evidence type="ECO:0000259" key="5">
    <source>
        <dbReference type="PROSITE" id="PS50110"/>
    </source>
</evidence>
<evidence type="ECO:0000313" key="10">
    <source>
        <dbReference type="EMBL" id="TWG38321.1"/>
    </source>
</evidence>
<dbReference type="InterPro" id="IPR000160">
    <property type="entry name" value="GGDEF_dom"/>
</dbReference>
<dbReference type="GO" id="GO:0000160">
    <property type="term" value="P:phosphorelay signal transduction system"/>
    <property type="evidence" value="ECO:0007669"/>
    <property type="project" value="InterPro"/>
</dbReference>
<dbReference type="SUPFAM" id="SSF141868">
    <property type="entry name" value="EAL domain-like"/>
    <property type="match status" value="1"/>
</dbReference>
<evidence type="ECO:0000259" key="9">
    <source>
        <dbReference type="PROSITE" id="PS50887"/>
    </source>
</evidence>
<dbReference type="Pfam" id="PF00563">
    <property type="entry name" value="EAL"/>
    <property type="match status" value="1"/>
</dbReference>
<dbReference type="SMART" id="SM00086">
    <property type="entry name" value="PAC"/>
    <property type="match status" value="2"/>
</dbReference>
<dbReference type="Pfam" id="PF13185">
    <property type="entry name" value="GAF_2"/>
    <property type="match status" value="2"/>
</dbReference>
<dbReference type="Gene3D" id="3.30.450.20">
    <property type="entry name" value="PAS domain"/>
    <property type="match status" value="2"/>
</dbReference>
<dbReference type="InterPro" id="IPR001610">
    <property type="entry name" value="PAC"/>
</dbReference>
<feature type="domain" description="EAL" evidence="8">
    <location>
        <begin position="953"/>
        <end position="1207"/>
    </location>
</feature>
<dbReference type="InterPro" id="IPR043128">
    <property type="entry name" value="Rev_trsase/Diguanyl_cyclase"/>
</dbReference>
<gene>
    <name evidence="10" type="ORF">ATF69_2263</name>
</gene>
<keyword evidence="1" id="KW-0808">Transferase</keyword>
<dbReference type="InterPro" id="IPR029787">
    <property type="entry name" value="Nucleotide_cyclase"/>
</dbReference>
<dbReference type="Proteomes" id="UP000321485">
    <property type="component" value="Unassembled WGS sequence"/>
</dbReference>
<dbReference type="PANTHER" id="PTHR44757:SF2">
    <property type="entry name" value="BIOFILM ARCHITECTURE MAINTENANCE PROTEIN MBAA"/>
    <property type="match status" value="1"/>
</dbReference>
<evidence type="ECO:0000256" key="1">
    <source>
        <dbReference type="ARBA" id="ARBA00022679"/>
    </source>
</evidence>
<dbReference type="InterPro" id="IPR003018">
    <property type="entry name" value="GAF"/>
</dbReference>
<evidence type="ECO:0000256" key="2">
    <source>
        <dbReference type="ARBA" id="ARBA00022777"/>
    </source>
</evidence>
<feature type="domain" description="Response regulatory" evidence="5">
    <location>
        <begin position="3"/>
        <end position="120"/>
    </location>
</feature>
<dbReference type="SUPFAM" id="SSF55781">
    <property type="entry name" value="GAF domain-like"/>
    <property type="match status" value="2"/>
</dbReference>
<keyword evidence="4" id="KW-0175">Coiled coil</keyword>
<name>A0A561XQF4_ACIDE</name>
<evidence type="ECO:0000313" key="11">
    <source>
        <dbReference type="Proteomes" id="UP000321485"/>
    </source>
</evidence>
<dbReference type="Pfam" id="PF00072">
    <property type="entry name" value="Response_reg"/>
    <property type="match status" value="1"/>
</dbReference>
<dbReference type="InterPro" id="IPR000014">
    <property type="entry name" value="PAS"/>
</dbReference>
<keyword evidence="2" id="KW-0418">Kinase</keyword>
<dbReference type="SMART" id="SM00052">
    <property type="entry name" value="EAL"/>
    <property type="match status" value="1"/>
</dbReference>
<evidence type="ECO:0000259" key="6">
    <source>
        <dbReference type="PROSITE" id="PS50112"/>
    </source>
</evidence>
<feature type="modified residue" description="4-aspartylphosphate" evidence="3">
    <location>
        <position position="52"/>
    </location>
</feature>
<dbReference type="RefSeq" id="WP_146870994.1">
    <property type="nucleotide sequence ID" value="NZ_VJWE01000012.1"/>
</dbReference>
<dbReference type="Gene3D" id="3.30.70.270">
    <property type="match status" value="1"/>
</dbReference>
<dbReference type="PANTHER" id="PTHR44757">
    <property type="entry name" value="DIGUANYLATE CYCLASE DGCP"/>
    <property type="match status" value="1"/>
</dbReference>
<dbReference type="InterPro" id="IPR035919">
    <property type="entry name" value="EAL_sf"/>
</dbReference>
<feature type="domain" description="PAC" evidence="7">
    <location>
        <begin position="422"/>
        <end position="476"/>
    </location>
</feature>
<comment type="caution">
    <text evidence="10">The sequence shown here is derived from an EMBL/GenBank/DDBJ whole genome shotgun (WGS) entry which is preliminary data.</text>
</comment>
<feature type="domain" description="GGDEF" evidence="9">
    <location>
        <begin position="811"/>
        <end position="945"/>
    </location>
</feature>
<dbReference type="InterPro" id="IPR013655">
    <property type="entry name" value="PAS_fold_3"/>
</dbReference>
<dbReference type="Pfam" id="PF00989">
    <property type="entry name" value="PAS"/>
    <property type="match status" value="1"/>
</dbReference>
<dbReference type="InterPro" id="IPR011006">
    <property type="entry name" value="CheY-like_superfamily"/>
</dbReference>
<feature type="domain" description="PAS" evidence="6">
    <location>
        <begin position="477"/>
        <end position="547"/>
    </location>
</feature>
<dbReference type="SUPFAM" id="SSF55073">
    <property type="entry name" value="Nucleotide cyclase"/>
    <property type="match status" value="1"/>
</dbReference>
<evidence type="ECO:0000256" key="3">
    <source>
        <dbReference type="PROSITE-ProRule" id="PRU00169"/>
    </source>
</evidence>
<keyword evidence="3" id="KW-0597">Phosphoprotein</keyword>
<dbReference type="NCBIfam" id="TIGR00229">
    <property type="entry name" value="sensory_box"/>
    <property type="match status" value="1"/>
</dbReference>
<dbReference type="GO" id="GO:0016301">
    <property type="term" value="F:kinase activity"/>
    <property type="evidence" value="ECO:0007669"/>
    <property type="project" value="UniProtKB-KW"/>
</dbReference>
<feature type="coiled-coil region" evidence="4">
    <location>
        <begin position="327"/>
        <end position="354"/>
    </location>
</feature>
<evidence type="ECO:0000259" key="8">
    <source>
        <dbReference type="PROSITE" id="PS50883"/>
    </source>
</evidence>
<dbReference type="GeneID" id="51111327"/>
<dbReference type="GO" id="GO:0006355">
    <property type="term" value="P:regulation of DNA-templated transcription"/>
    <property type="evidence" value="ECO:0007669"/>
    <property type="project" value="InterPro"/>
</dbReference>
<dbReference type="PROSITE" id="PS50887">
    <property type="entry name" value="GGDEF"/>
    <property type="match status" value="1"/>
</dbReference>
<accession>A0A561XQF4</accession>
<dbReference type="SUPFAM" id="SSF52172">
    <property type="entry name" value="CheY-like"/>
    <property type="match status" value="1"/>
</dbReference>
<evidence type="ECO:0000259" key="7">
    <source>
        <dbReference type="PROSITE" id="PS50113"/>
    </source>
</evidence>
<dbReference type="InterPro" id="IPR001789">
    <property type="entry name" value="Sig_transdc_resp-reg_receiver"/>
</dbReference>
<dbReference type="InterPro" id="IPR013767">
    <property type="entry name" value="PAS_fold"/>
</dbReference>
<dbReference type="SMART" id="SM00448">
    <property type="entry name" value="REC"/>
    <property type="match status" value="1"/>
</dbReference>
<dbReference type="FunFam" id="3.20.20.450:FF:000001">
    <property type="entry name" value="Cyclic di-GMP phosphodiesterase yahA"/>
    <property type="match status" value="1"/>
</dbReference>
<dbReference type="Gene3D" id="3.20.20.450">
    <property type="entry name" value="EAL domain"/>
    <property type="match status" value="1"/>
</dbReference>
<evidence type="ECO:0000256" key="4">
    <source>
        <dbReference type="SAM" id="Coils"/>
    </source>
</evidence>
<dbReference type="Pfam" id="PF08447">
    <property type="entry name" value="PAS_3"/>
    <property type="match status" value="1"/>
</dbReference>
<dbReference type="PROSITE" id="PS50112">
    <property type="entry name" value="PAS"/>
    <property type="match status" value="1"/>
</dbReference>
<sequence>MAKILVVDDLPANRALVVTLIGHSGHQALEAADGAEALAVVRAERPDLVISDILMPTMDGFEFVRQLRSEHGLAATQVIFCSAHYHEEEALRLAKACGVTQVLFKPCEPQDILAAIEQALTQIRHQPSVALEHSFQTRHLQLMTDKLTGNMAELEAMNRRLSALTDLNLQLASERDPQVLLANVCRGARELVGAQYAVLCVVRKHSDGAITCTSGMDPALQNGPLDLPVVSHGLLGQLRAERRPQRLVNAGGDPVALGLPAGYPPVHTAVIAPIVSLSFSYGWLCLANKLGADAFSADDEKVLAILGAQVGRIYENGSLYLEIQQHADQLQVQVQERQRAVDALRANKASLRRAQALAKISHVISGPDGAFESWLDTLPDMLGLDESAMPRSAREWLALVHPDDRDMFRRHALQAAHLGARMDFTYRVLRGDGQPLYLRQVMEPLEDEAGRGELGRWFNTIQDITKEKRAEEELHESDRRFNDMLDKVEMISLMLDCEGRITYCNDYLLRLTGWQRDEVFGRNWFDLFVPPEMGDVRSVFADVLADRPSAWHYDNEILTRSGGRRLVHWNNTVLRSVGGQVTGVAALGEDITARRDAERRIKRLNRVYAVLSGINTLIVRVRQRDELFREACRVAVEHGQFKIAWIGRVDHALQEVVPVALAGAGAEFLMHVRRRLWLSETPREGESLSASVVRTQQAAVCEDIQSDPRILVPQELAARGVASMAVLPLLVAHEVVGVIALFADEAGFFDDDEMHLLTELAGDIGFAMDHLDKEERLNYLAYYDDITGLPNRTLFLERSGQHLRPREGAKALLGMGLMDISRFRFVNDTLGRQEGDELLKQVAQRLQQAAGDAYDVARIGVNSFGIAVTDARDAGAVALALDGLMRACFGAPFVLGGTELRMAAKAGVALYPMDGADAETLLRNAEAALNKAKASADSLLFYTSEMNTRVAEALSLEGRLRDALEQGQFVLHYQPKQHLATGAIAGAEALIRWNDPRRGLVPPAQFIPILEETGLIYDVGRWALRQALADNLRWRQAGLAPLRVAVNVSFLQLRHRGFIAEVRDAVAHDAGAAAGLELEITESMVMDDVQHSTASLHALREMGITIAIDDFGTGFSSLSYLAKLPVDTLKIDRSFILNMASGPQGVALVSTIVNLGHSLGLKVVAEGVETEDQSRHLALLGCDEIQGYLLSKPVPAEVFEAQFLQTLMAK</sequence>
<dbReference type="PROSITE" id="PS50883">
    <property type="entry name" value="EAL"/>
    <property type="match status" value="1"/>
</dbReference>
<dbReference type="PROSITE" id="PS50113">
    <property type="entry name" value="PAC"/>
    <property type="match status" value="2"/>
</dbReference>
<dbReference type="CDD" id="cd17546">
    <property type="entry name" value="REC_hyHK_CKI1_RcsC-like"/>
    <property type="match status" value="1"/>
</dbReference>
<dbReference type="CDD" id="cd00130">
    <property type="entry name" value="PAS"/>
    <property type="match status" value="2"/>
</dbReference>
<protein>
    <submittedName>
        <fullName evidence="10">PAS domain S-box-containing protein/diguanylate cyclase (GGDEF)-like protein</fullName>
    </submittedName>
</protein>
<feature type="domain" description="PAC" evidence="7">
    <location>
        <begin position="551"/>
        <end position="603"/>
    </location>
</feature>
<dbReference type="Gene3D" id="3.40.50.2300">
    <property type="match status" value="1"/>
</dbReference>
<dbReference type="CDD" id="cd01949">
    <property type="entry name" value="GGDEF"/>
    <property type="match status" value="1"/>
</dbReference>
<dbReference type="InterPro" id="IPR001633">
    <property type="entry name" value="EAL_dom"/>
</dbReference>
<dbReference type="PROSITE" id="PS50110">
    <property type="entry name" value="RESPONSE_REGULATORY"/>
    <property type="match status" value="1"/>
</dbReference>
<dbReference type="SMART" id="SM00091">
    <property type="entry name" value="PAS"/>
    <property type="match status" value="2"/>
</dbReference>
<reference evidence="10 11" key="1">
    <citation type="journal article" date="2015" name="Stand. Genomic Sci.">
        <title>Genomic Encyclopedia of Bacterial and Archaeal Type Strains, Phase III: the genomes of soil and plant-associated and newly described type strains.</title>
        <authorList>
            <person name="Whitman W.B."/>
            <person name="Woyke T."/>
            <person name="Klenk H.P."/>
            <person name="Zhou Y."/>
            <person name="Lilburn T.G."/>
            <person name="Beck B.J."/>
            <person name="De Vos P."/>
            <person name="Vandamme P."/>
            <person name="Eisen J.A."/>
            <person name="Garrity G."/>
            <person name="Hugenholtz P."/>
            <person name="Kyrpides N.C."/>
        </authorList>
    </citation>
    <scope>NUCLEOTIDE SEQUENCE [LARGE SCALE GENOMIC DNA]</scope>
    <source>
        <strain evidence="10 11">DSM 64</strain>
    </source>
</reference>
<dbReference type="SMART" id="SM00065">
    <property type="entry name" value="GAF"/>
    <property type="match status" value="2"/>
</dbReference>
<dbReference type="SUPFAM" id="SSF55785">
    <property type="entry name" value="PYP-like sensor domain (PAS domain)"/>
    <property type="match status" value="2"/>
</dbReference>
<dbReference type="Pfam" id="PF00990">
    <property type="entry name" value="GGDEF"/>
    <property type="match status" value="1"/>
</dbReference>
<proteinExistence type="predicted"/>
<dbReference type="CDD" id="cd01948">
    <property type="entry name" value="EAL"/>
    <property type="match status" value="1"/>
</dbReference>
<dbReference type="Gene3D" id="3.30.450.40">
    <property type="match status" value="2"/>
</dbReference>
<dbReference type="InterPro" id="IPR000700">
    <property type="entry name" value="PAS-assoc_C"/>
</dbReference>
<dbReference type="InterPro" id="IPR029016">
    <property type="entry name" value="GAF-like_dom_sf"/>
</dbReference>
<dbReference type="SMART" id="SM00267">
    <property type="entry name" value="GGDEF"/>
    <property type="match status" value="1"/>
</dbReference>
<dbReference type="InterPro" id="IPR035965">
    <property type="entry name" value="PAS-like_dom_sf"/>
</dbReference>
<dbReference type="AlphaFoldDB" id="A0A561XQF4"/>
<organism evidence="10 11">
    <name type="scientific">Acidovorax delafieldii</name>
    <name type="common">Pseudomonas delafieldii</name>
    <dbReference type="NCBI Taxonomy" id="47920"/>
    <lineage>
        <taxon>Bacteria</taxon>
        <taxon>Pseudomonadati</taxon>
        <taxon>Pseudomonadota</taxon>
        <taxon>Betaproteobacteria</taxon>
        <taxon>Burkholderiales</taxon>
        <taxon>Comamonadaceae</taxon>
        <taxon>Acidovorax</taxon>
    </lineage>
</organism>
<dbReference type="EMBL" id="VJWE01000012">
    <property type="protein sequence ID" value="TWG38321.1"/>
    <property type="molecule type" value="Genomic_DNA"/>
</dbReference>